<dbReference type="SUPFAM" id="SSF54427">
    <property type="entry name" value="NTF2-like"/>
    <property type="match status" value="1"/>
</dbReference>
<keyword evidence="2" id="KW-1185">Reference proteome</keyword>
<proteinExistence type="predicted"/>
<protein>
    <submittedName>
        <fullName evidence="1">Uncharacterized protein</fullName>
    </submittedName>
</protein>
<dbReference type="Proteomes" id="UP001305779">
    <property type="component" value="Unassembled WGS sequence"/>
</dbReference>
<name>A0ABR0E1Z9_ZASCE</name>
<accession>A0ABR0E1Z9</accession>
<organism evidence="1 2">
    <name type="scientific">Zasmidium cellare</name>
    <name type="common">Wine cellar mold</name>
    <name type="synonym">Racodium cellare</name>
    <dbReference type="NCBI Taxonomy" id="395010"/>
    <lineage>
        <taxon>Eukaryota</taxon>
        <taxon>Fungi</taxon>
        <taxon>Dikarya</taxon>
        <taxon>Ascomycota</taxon>
        <taxon>Pezizomycotina</taxon>
        <taxon>Dothideomycetes</taxon>
        <taxon>Dothideomycetidae</taxon>
        <taxon>Mycosphaerellales</taxon>
        <taxon>Mycosphaerellaceae</taxon>
        <taxon>Zasmidium</taxon>
    </lineage>
</organism>
<evidence type="ECO:0000313" key="1">
    <source>
        <dbReference type="EMBL" id="KAK4495447.1"/>
    </source>
</evidence>
<sequence length="179" mass="19879">MALQNLQKAVDMDAALKGMQGMVTGLQETVGKLEGKMDGLKGVVMVLEEEVNKLKDIEAIRTLQFKFADNMYDAGAWRDNNELFANREDCVLDIGGKEYEGWDAIREGLEKLCGNLRTRGLRLFVEGIVEVEEGGLKAQVEGTHGQGGDFVKEGSEWKIWKIRVNSDEGLTLSSPRVSR</sequence>
<reference evidence="1 2" key="1">
    <citation type="journal article" date="2023" name="G3 (Bethesda)">
        <title>A chromosome-level genome assembly of Zasmidium syzygii isolated from banana leaves.</title>
        <authorList>
            <person name="van Westerhoven A.C."/>
            <person name="Mehrabi R."/>
            <person name="Talebi R."/>
            <person name="Steentjes M.B.F."/>
            <person name="Corcolon B."/>
            <person name="Chong P.A."/>
            <person name="Kema G.H.J."/>
            <person name="Seidl M.F."/>
        </authorList>
    </citation>
    <scope>NUCLEOTIDE SEQUENCE [LARGE SCALE GENOMIC DNA]</scope>
    <source>
        <strain evidence="1 2">P124</strain>
    </source>
</reference>
<dbReference type="InterPro" id="IPR032710">
    <property type="entry name" value="NTF2-like_dom_sf"/>
</dbReference>
<comment type="caution">
    <text evidence="1">The sequence shown here is derived from an EMBL/GenBank/DDBJ whole genome shotgun (WGS) entry which is preliminary data.</text>
</comment>
<dbReference type="Gene3D" id="3.10.450.50">
    <property type="match status" value="1"/>
</dbReference>
<dbReference type="EMBL" id="JAXOVC010000012">
    <property type="protein sequence ID" value="KAK4495447.1"/>
    <property type="molecule type" value="Genomic_DNA"/>
</dbReference>
<evidence type="ECO:0000313" key="2">
    <source>
        <dbReference type="Proteomes" id="UP001305779"/>
    </source>
</evidence>
<gene>
    <name evidence="1" type="ORF">PRZ48_013778</name>
</gene>